<comment type="caution">
    <text evidence="1">The sequence shown here is derived from an EMBL/GenBank/DDBJ whole genome shotgun (WGS) entry which is preliminary data.</text>
</comment>
<evidence type="ECO:0000313" key="2">
    <source>
        <dbReference type="Proteomes" id="UP001500604"/>
    </source>
</evidence>
<gene>
    <name evidence="1" type="ORF">GCM10023116_19140</name>
</gene>
<keyword evidence="2" id="KW-1185">Reference proteome</keyword>
<proteinExistence type="predicted"/>
<dbReference type="Proteomes" id="UP001500604">
    <property type="component" value="Unassembled WGS sequence"/>
</dbReference>
<accession>A0ABP8V0A0</accession>
<organism evidence="1 2">
    <name type="scientific">Kistimonas scapharcae</name>
    <dbReference type="NCBI Taxonomy" id="1036133"/>
    <lineage>
        <taxon>Bacteria</taxon>
        <taxon>Pseudomonadati</taxon>
        <taxon>Pseudomonadota</taxon>
        <taxon>Gammaproteobacteria</taxon>
        <taxon>Oceanospirillales</taxon>
        <taxon>Endozoicomonadaceae</taxon>
        <taxon>Kistimonas</taxon>
    </lineage>
</organism>
<name>A0ABP8V0A0_9GAMM</name>
<protein>
    <submittedName>
        <fullName evidence="1">Uncharacterized protein</fullName>
    </submittedName>
</protein>
<reference evidence="2" key="1">
    <citation type="journal article" date="2019" name="Int. J. Syst. Evol. Microbiol.">
        <title>The Global Catalogue of Microorganisms (GCM) 10K type strain sequencing project: providing services to taxonomists for standard genome sequencing and annotation.</title>
        <authorList>
            <consortium name="The Broad Institute Genomics Platform"/>
            <consortium name="The Broad Institute Genome Sequencing Center for Infectious Disease"/>
            <person name="Wu L."/>
            <person name="Ma J."/>
        </authorList>
    </citation>
    <scope>NUCLEOTIDE SEQUENCE [LARGE SCALE GENOMIC DNA]</scope>
    <source>
        <strain evidence="2">JCM 17805</strain>
    </source>
</reference>
<evidence type="ECO:0000313" key="1">
    <source>
        <dbReference type="EMBL" id="GAA4649638.1"/>
    </source>
</evidence>
<dbReference type="EMBL" id="BAABFL010000222">
    <property type="protein sequence ID" value="GAA4649638.1"/>
    <property type="molecule type" value="Genomic_DNA"/>
</dbReference>
<sequence length="44" mass="5350">MFYLIFRHLTIYTVTYTYTVDGYDERITQPAYRQMDAIQPELVL</sequence>